<keyword evidence="4 5" id="KW-0963">Cytoplasm</keyword>
<organism evidence="8 9">
    <name type="scientific">Thermothielavioides terrestris</name>
    <dbReference type="NCBI Taxonomy" id="2587410"/>
    <lineage>
        <taxon>Eukaryota</taxon>
        <taxon>Fungi</taxon>
        <taxon>Dikarya</taxon>
        <taxon>Ascomycota</taxon>
        <taxon>Pezizomycotina</taxon>
        <taxon>Sordariomycetes</taxon>
        <taxon>Sordariomycetidae</taxon>
        <taxon>Sordariales</taxon>
        <taxon>Chaetomiaceae</taxon>
        <taxon>Thermothielavioides</taxon>
    </lineage>
</organism>
<proteinExistence type="inferred from homology"/>
<dbReference type="SUPFAM" id="SSF53383">
    <property type="entry name" value="PLP-dependent transferases"/>
    <property type="match status" value="1"/>
</dbReference>
<comment type="subcellular location">
    <subcellularLocation>
        <location evidence="4 5">Cytoplasm</location>
    </subcellularLocation>
</comment>
<comment type="catalytic activity">
    <reaction evidence="5">
        <text>3-hydroxy-L-kynurenine + H2O = 3-hydroxyanthranilate + L-alanine + H(+)</text>
        <dbReference type="Rhea" id="RHEA:25143"/>
        <dbReference type="ChEBI" id="CHEBI:15377"/>
        <dbReference type="ChEBI" id="CHEBI:15378"/>
        <dbReference type="ChEBI" id="CHEBI:36559"/>
        <dbReference type="ChEBI" id="CHEBI:57972"/>
        <dbReference type="ChEBI" id="CHEBI:58125"/>
        <dbReference type="EC" id="3.7.1.3"/>
    </reaction>
</comment>
<dbReference type="Pfam" id="PF00266">
    <property type="entry name" value="Aminotran_5"/>
    <property type="match status" value="1"/>
</dbReference>
<dbReference type="PANTHER" id="PTHR14084">
    <property type="entry name" value="KYNURENINASE"/>
    <property type="match status" value="1"/>
</dbReference>
<dbReference type="InterPro" id="IPR015422">
    <property type="entry name" value="PyrdxlP-dep_Trfase_small"/>
</dbReference>
<evidence type="ECO:0000256" key="4">
    <source>
        <dbReference type="HAMAP-Rule" id="MF_03017"/>
    </source>
</evidence>
<dbReference type="AlphaFoldDB" id="A0A446BJB2"/>
<feature type="binding site" evidence="4">
    <location>
        <position position="253"/>
    </location>
    <ligand>
        <name>pyridoxal 5'-phosphate</name>
        <dbReference type="ChEBI" id="CHEBI:597326"/>
    </ligand>
</feature>
<feature type="binding site" evidence="4">
    <location>
        <position position="137"/>
    </location>
    <ligand>
        <name>pyridoxal 5'-phosphate</name>
        <dbReference type="ChEBI" id="CHEBI:597326"/>
    </ligand>
</feature>
<dbReference type="Gene3D" id="3.40.640.10">
    <property type="entry name" value="Type I PLP-dependent aspartate aminotransferase-like (Major domain)"/>
    <property type="match status" value="1"/>
</dbReference>
<feature type="region of interest" description="Disordered" evidence="6">
    <location>
        <begin position="303"/>
        <end position="334"/>
    </location>
</feature>
<dbReference type="EC" id="3.7.1.3" evidence="4 5"/>
<dbReference type="InterPro" id="IPR015424">
    <property type="entry name" value="PyrdxlP-dep_Trfase"/>
</dbReference>
<feature type="binding site" evidence="4">
    <location>
        <position position="138"/>
    </location>
    <ligand>
        <name>pyridoxal 5'-phosphate</name>
        <dbReference type="ChEBI" id="CHEBI:597326"/>
    </ligand>
</feature>
<gene>
    <name evidence="4" type="primary">BNA5</name>
    <name evidence="8" type="ORF">TT172_LOCUS5013</name>
</gene>
<dbReference type="EMBL" id="OUUZ01000009">
    <property type="protein sequence ID" value="SPQ22594.1"/>
    <property type="molecule type" value="Genomic_DNA"/>
</dbReference>
<comment type="catalytic activity">
    <reaction evidence="4 5">
        <text>L-kynurenine + H2O = anthranilate + L-alanine + H(+)</text>
        <dbReference type="Rhea" id="RHEA:16813"/>
        <dbReference type="ChEBI" id="CHEBI:15377"/>
        <dbReference type="ChEBI" id="CHEBI:15378"/>
        <dbReference type="ChEBI" id="CHEBI:16567"/>
        <dbReference type="ChEBI" id="CHEBI:57959"/>
        <dbReference type="ChEBI" id="CHEBI:57972"/>
        <dbReference type="EC" id="3.7.1.3"/>
    </reaction>
</comment>
<dbReference type="GO" id="GO:0019441">
    <property type="term" value="P:L-tryptophan catabolic process to kynurenine"/>
    <property type="evidence" value="ECO:0007669"/>
    <property type="project" value="TreeGrafter"/>
</dbReference>
<keyword evidence="1 4" id="KW-0662">Pyridine nucleotide biosynthesis</keyword>
<keyword evidence="3 4" id="KW-0663">Pyridoxal phosphate</keyword>
<dbReference type="GO" id="GO:0005737">
    <property type="term" value="C:cytoplasm"/>
    <property type="evidence" value="ECO:0007669"/>
    <property type="project" value="UniProtKB-SubCell"/>
</dbReference>
<dbReference type="InterPro" id="IPR010111">
    <property type="entry name" value="Kynureninase"/>
</dbReference>
<dbReference type="InterPro" id="IPR015421">
    <property type="entry name" value="PyrdxlP-dep_Trfase_major"/>
</dbReference>
<feature type="binding site" evidence="4">
    <location>
        <begin position="166"/>
        <end position="169"/>
    </location>
    <ligand>
        <name>pyridoxal 5'-phosphate</name>
        <dbReference type="ChEBI" id="CHEBI:597326"/>
    </ligand>
</feature>
<feature type="domain" description="Aminotransferase class V" evidence="7">
    <location>
        <begin position="65"/>
        <end position="294"/>
    </location>
</feature>
<comment type="similarity">
    <text evidence="4 5">Belongs to the kynureninase family.</text>
</comment>
<feature type="compositionally biased region" description="Low complexity" evidence="6">
    <location>
        <begin position="308"/>
        <end position="317"/>
    </location>
</feature>
<evidence type="ECO:0000256" key="3">
    <source>
        <dbReference type="ARBA" id="ARBA00022898"/>
    </source>
</evidence>
<evidence type="ECO:0000256" key="2">
    <source>
        <dbReference type="ARBA" id="ARBA00022801"/>
    </source>
</evidence>
<dbReference type="Proteomes" id="UP000289323">
    <property type="component" value="Unassembled WGS sequence"/>
</dbReference>
<feature type="binding site" evidence="4">
    <location>
        <position position="345"/>
    </location>
    <ligand>
        <name>pyridoxal 5'-phosphate</name>
        <dbReference type="ChEBI" id="CHEBI:597326"/>
    </ligand>
</feature>
<dbReference type="PIRSF" id="PIRSF038800">
    <property type="entry name" value="KYNU"/>
    <property type="match status" value="1"/>
</dbReference>
<feature type="modified residue" description="N6-(pyridoxal phosphate)lysine" evidence="4">
    <location>
        <position position="279"/>
    </location>
</feature>
<dbReference type="GO" id="GO:0034354">
    <property type="term" value="P:'de novo' NAD+ biosynthetic process from L-tryptophan"/>
    <property type="evidence" value="ECO:0007669"/>
    <property type="project" value="UniProtKB-UniRule"/>
</dbReference>
<comment type="cofactor">
    <cofactor evidence="4 5">
        <name>pyridoxal 5'-phosphate</name>
        <dbReference type="ChEBI" id="CHEBI:597326"/>
    </cofactor>
</comment>
<feature type="region of interest" description="Disordered" evidence="6">
    <location>
        <begin position="36"/>
        <end position="57"/>
    </location>
</feature>
<dbReference type="GO" id="GO:0019805">
    <property type="term" value="P:quinolinate biosynthetic process"/>
    <property type="evidence" value="ECO:0007669"/>
    <property type="project" value="UniProtKB-UniRule"/>
</dbReference>
<evidence type="ECO:0000256" key="1">
    <source>
        <dbReference type="ARBA" id="ARBA00022642"/>
    </source>
</evidence>
<name>A0A446BJB2_9PEZI</name>
<dbReference type="GO" id="GO:0043420">
    <property type="term" value="P:anthranilate metabolic process"/>
    <property type="evidence" value="ECO:0007669"/>
    <property type="project" value="UniProtKB-UniRule"/>
</dbReference>
<reference evidence="8 9" key="1">
    <citation type="submission" date="2018-04" db="EMBL/GenBank/DDBJ databases">
        <authorList>
            <person name="Huttner S."/>
            <person name="Dainat J."/>
        </authorList>
    </citation>
    <scope>NUCLEOTIDE SEQUENCE [LARGE SCALE GENOMIC DNA]</scope>
</reference>
<dbReference type="PANTHER" id="PTHR14084:SF0">
    <property type="entry name" value="KYNURENINASE"/>
    <property type="match status" value="1"/>
</dbReference>
<sequence>MSSTTFLADARERARVLDRDDPLAFTRSEFNIPTKAQIASTRLPDSPPASTERESGDDATAECIYLCGNSLGLQPKRTQTRIQQYLATWATQGVQGHFKPLEDSPLPTWLDADDRAAQLIAPVVGASQSEVAVMQTLTANLHLLMSAFYRPDIRGRHKIILESKAFPSDHFAVETQLRHHGLDPATSMITLTSPTSPEDNVFTTAEILSAISTHGPTTALLLLPGIQYYTGQLLDIPTITAHAHKHGIFVIFDLAHAVGNVPLALHDWDVDAAAWCSYKYLNGGPGCIGGLFVHARHGDAVVGQQPRADPATAAAADDGNRHHRPEEEEEEGGGHYAYTNRLAGWWANDKRTRFAMATTPGFRPVRGAAGFQLSNPSILDMTSLGASLEVFALAGGVGRLREKSVRLTGFLEELLLLLSGGSMAAEERALFRIITPSDPQQRGAQLSLKLAEGLLETVMRELERRAVIVDERKPDVIRVAPAPLYNRFEDCVAFVEAFAEALAVARQARA</sequence>
<evidence type="ECO:0000313" key="8">
    <source>
        <dbReference type="EMBL" id="SPQ22594.1"/>
    </source>
</evidence>
<comment type="pathway">
    <text evidence="4 5">Amino-acid degradation; L-kynurenine degradation; L-alanine and anthranilate from L-kynurenine: step 1/1.</text>
</comment>
<evidence type="ECO:0000256" key="6">
    <source>
        <dbReference type="SAM" id="MobiDB-lite"/>
    </source>
</evidence>
<dbReference type="Gene3D" id="3.90.1150.10">
    <property type="entry name" value="Aspartate Aminotransferase, domain 1"/>
    <property type="match status" value="1"/>
</dbReference>
<feature type="binding site" evidence="4">
    <location>
        <position position="278"/>
    </location>
    <ligand>
        <name>pyridoxal 5'-phosphate</name>
        <dbReference type="ChEBI" id="CHEBI:597326"/>
    </ligand>
</feature>
<evidence type="ECO:0000259" key="7">
    <source>
        <dbReference type="Pfam" id="PF00266"/>
    </source>
</evidence>
<feature type="binding site" evidence="4">
    <location>
        <position position="256"/>
    </location>
    <ligand>
        <name>pyridoxal 5'-phosphate</name>
        <dbReference type="ChEBI" id="CHEBI:597326"/>
    </ligand>
</feature>
<protein>
    <recommendedName>
        <fullName evidence="4 5">Kynureninase</fullName>
        <ecNumber evidence="4 5">3.7.1.3</ecNumber>
    </recommendedName>
    <alternativeName>
        <fullName evidence="4">Biosynthesis of nicotinic acid protein 5</fullName>
    </alternativeName>
    <alternativeName>
        <fullName evidence="4">L-kynurenine hydrolase</fullName>
    </alternativeName>
</protein>
<evidence type="ECO:0000256" key="5">
    <source>
        <dbReference type="PIRNR" id="PIRNR038800"/>
    </source>
</evidence>
<comment type="pathway">
    <text evidence="4 5">Cofactor biosynthesis; NAD(+) biosynthesis; quinolinate from L-kynurenine: step 2/3.</text>
</comment>
<accession>A0A446BJB2</accession>
<dbReference type="UniPathway" id="UPA00253">
    <property type="reaction ID" value="UER00329"/>
</dbReference>
<dbReference type="InterPro" id="IPR000192">
    <property type="entry name" value="Aminotrans_V_dom"/>
</dbReference>
<dbReference type="UniPathway" id="UPA00334">
    <property type="reaction ID" value="UER00455"/>
</dbReference>
<dbReference type="HAMAP" id="MF_01970">
    <property type="entry name" value="Kynureninase"/>
    <property type="match status" value="1"/>
</dbReference>
<dbReference type="Pfam" id="PF22580">
    <property type="entry name" value="KYNU_C"/>
    <property type="match status" value="1"/>
</dbReference>
<feature type="binding site" evidence="4">
    <location>
        <position position="375"/>
    </location>
    <ligand>
        <name>pyridoxal 5'-phosphate</name>
        <dbReference type="ChEBI" id="CHEBI:597326"/>
    </ligand>
</feature>
<dbReference type="GO" id="GO:0097053">
    <property type="term" value="P:L-kynurenine catabolic process"/>
    <property type="evidence" value="ECO:0007669"/>
    <property type="project" value="UniProtKB-UniRule"/>
</dbReference>
<comment type="caution">
    <text evidence="4">Lacks conserved residue(s) required for the propagation of feature annotation.</text>
</comment>
<comment type="function">
    <text evidence="4 5">Catalyzes the cleavage of L-kynurenine (L-Kyn) and L-3-hydroxykynurenine (L-3OHKyn) into anthranilic acid (AA) and 3-hydroxyanthranilic acid (3-OHAA), respectively.</text>
</comment>
<keyword evidence="2 4" id="KW-0378">Hydrolase</keyword>
<evidence type="ECO:0000313" key="9">
    <source>
        <dbReference type="Proteomes" id="UP000289323"/>
    </source>
</evidence>
<dbReference type="GO" id="GO:0030429">
    <property type="term" value="F:kynureninase activity"/>
    <property type="evidence" value="ECO:0007669"/>
    <property type="project" value="UniProtKB-UniRule"/>
</dbReference>
<comment type="subunit">
    <text evidence="4 5">Homodimer.</text>
</comment>
<dbReference type="GO" id="GO:0030170">
    <property type="term" value="F:pyridoxal phosphate binding"/>
    <property type="evidence" value="ECO:0007669"/>
    <property type="project" value="UniProtKB-UniRule"/>
</dbReference>